<proteinExistence type="predicted"/>
<dbReference type="AlphaFoldDB" id="A0A8G1EF03"/>
<reference evidence="1" key="2">
    <citation type="submission" date="2019-03" db="EMBL/GenBank/DDBJ databases">
        <authorList>
            <person name="Chen S.-C."/>
            <person name="Wu S.-Y."/>
            <person name="Lai M.-C."/>
        </authorList>
    </citation>
    <scope>NUCLEOTIDE SEQUENCE</scope>
    <source>
        <strain evidence="1">ML15</strain>
    </source>
</reference>
<keyword evidence="2" id="KW-1185">Reference proteome</keyword>
<evidence type="ECO:0000313" key="1">
    <source>
        <dbReference type="EMBL" id="QYZ78448.1"/>
    </source>
</evidence>
<dbReference type="KEGG" id="mfk:E2N92_02880"/>
<sequence length="72" mass="8403">MKITLKICYERFSFDMLEACFRFMSNSTEPSVQVSVINKGHCLTEYDQIFEIDFQFYSGALPIILVLIKELP</sequence>
<reference evidence="1" key="1">
    <citation type="journal article" date="2005" name="Int. J. Syst. Evol. Microbiol.">
        <title>Methanofollis formosanus sp. nov., isolated from a fish pond.</title>
        <authorList>
            <person name="Wu S.Y."/>
            <person name="Chen S.C."/>
            <person name="Lai M.C."/>
        </authorList>
    </citation>
    <scope>NUCLEOTIDE SEQUENCE</scope>
    <source>
        <strain evidence="1">ML15</strain>
    </source>
</reference>
<evidence type="ECO:0000313" key="2">
    <source>
        <dbReference type="Proteomes" id="UP000826709"/>
    </source>
</evidence>
<protein>
    <submittedName>
        <fullName evidence="1">Uncharacterized protein</fullName>
    </submittedName>
</protein>
<organism evidence="1 2">
    <name type="scientific">Methanofollis formosanus</name>
    <dbReference type="NCBI Taxonomy" id="299308"/>
    <lineage>
        <taxon>Archaea</taxon>
        <taxon>Methanobacteriati</taxon>
        <taxon>Methanobacteriota</taxon>
        <taxon>Stenosarchaea group</taxon>
        <taxon>Methanomicrobia</taxon>
        <taxon>Methanomicrobiales</taxon>
        <taxon>Methanomicrobiaceae</taxon>
        <taxon>Methanofollis</taxon>
    </lineage>
</organism>
<accession>A0A8G1EF03</accession>
<gene>
    <name evidence="1" type="ORF">E2N92_02880</name>
</gene>
<dbReference type="Proteomes" id="UP000826709">
    <property type="component" value="Chromosome"/>
</dbReference>
<dbReference type="RefSeq" id="WP_220682205.1">
    <property type="nucleotide sequence ID" value="NZ_CP037968.1"/>
</dbReference>
<dbReference type="EMBL" id="CP037968">
    <property type="protein sequence ID" value="QYZ78448.1"/>
    <property type="molecule type" value="Genomic_DNA"/>
</dbReference>
<name>A0A8G1EF03_9EURY</name>